<evidence type="ECO:0000313" key="6">
    <source>
        <dbReference type="Proteomes" id="UP000095009"/>
    </source>
</evidence>
<dbReference type="InterPro" id="IPR012677">
    <property type="entry name" value="Nucleotide-bd_a/b_plait_sf"/>
</dbReference>
<gene>
    <name evidence="5" type="ORF">NADFUDRAFT_71470</name>
</gene>
<organism evidence="5 6">
    <name type="scientific">Nadsonia fulvescens var. elongata DSM 6958</name>
    <dbReference type="NCBI Taxonomy" id="857566"/>
    <lineage>
        <taxon>Eukaryota</taxon>
        <taxon>Fungi</taxon>
        <taxon>Dikarya</taxon>
        <taxon>Ascomycota</taxon>
        <taxon>Saccharomycotina</taxon>
        <taxon>Dipodascomycetes</taxon>
        <taxon>Dipodascales</taxon>
        <taxon>Dipodascales incertae sedis</taxon>
        <taxon>Nadsonia</taxon>
    </lineage>
</organism>
<dbReference type="Gene3D" id="1.25.40.630">
    <property type="match status" value="1"/>
</dbReference>
<name>A0A1E3PFZ8_9ASCO</name>
<evidence type="ECO:0000256" key="1">
    <source>
        <dbReference type="ARBA" id="ARBA00004123"/>
    </source>
</evidence>
<protein>
    <recommendedName>
        <fullName evidence="4">RRM domain-containing protein</fullName>
    </recommendedName>
</protein>
<dbReference type="PANTHER" id="PTHR45735:SF2">
    <property type="entry name" value="CLEAVAGE STIMULATION FACTOR SUBUNIT 2"/>
    <property type="match status" value="1"/>
</dbReference>
<dbReference type="Proteomes" id="UP000095009">
    <property type="component" value="Unassembled WGS sequence"/>
</dbReference>
<sequence length="254" mass="27369">MNTPGRVIYVGSIPYDQTEEQVLDIFRSVGPVANFRLVFDKDTGKSKGYGFVEYHDADTAASAVRNLNNYTIGNRNIRVDFSHETSIGPNVFTSRPKDPNAPAAGAGVSVNLSSLNLPPGITLPPGVSAAESITNTLSQCPRETMLQVVTELQTLVVNSPQLAIDLFRACPQLSYALVQSCLALGLVDPMSISAVVLRESPEDSNDGAGDEAQKAIIRQVLSLTTEQIQALPEQQRMAIDQLREKVRSGQLASI</sequence>
<dbReference type="EMBL" id="KV454413">
    <property type="protein sequence ID" value="ODQ63807.1"/>
    <property type="molecule type" value="Genomic_DNA"/>
</dbReference>
<dbReference type="InterPro" id="IPR038192">
    <property type="entry name" value="CSTF_C_sf"/>
</dbReference>
<evidence type="ECO:0000256" key="3">
    <source>
        <dbReference type="PROSITE-ProRule" id="PRU00176"/>
    </source>
</evidence>
<dbReference type="SUPFAM" id="SSF54928">
    <property type="entry name" value="RNA-binding domain, RBD"/>
    <property type="match status" value="1"/>
</dbReference>
<evidence type="ECO:0000259" key="4">
    <source>
        <dbReference type="PROSITE" id="PS50102"/>
    </source>
</evidence>
<dbReference type="OrthoDB" id="15688at2759"/>
<dbReference type="GO" id="GO:0003729">
    <property type="term" value="F:mRNA binding"/>
    <property type="evidence" value="ECO:0007669"/>
    <property type="project" value="TreeGrafter"/>
</dbReference>
<dbReference type="Pfam" id="PF00076">
    <property type="entry name" value="RRM_1"/>
    <property type="match status" value="1"/>
</dbReference>
<accession>A0A1E3PFZ8</accession>
<keyword evidence="3" id="KW-0694">RNA-binding</keyword>
<dbReference type="GO" id="GO:0031124">
    <property type="term" value="P:mRNA 3'-end processing"/>
    <property type="evidence" value="ECO:0007669"/>
    <property type="project" value="InterPro"/>
</dbReference>
<dbReference type="STRING" id="857566.A0A1E3PFZ8"/>
<dbReference type="InterPro" id="IPR000504">
    <property type="entry name" value="RRM_dom"/>
</dbReference>
<keyword evidence="6" id="KW-1185">Reference proteome</keyword>
<evidence type="ECO:0000313" key="5">
    <source>
        <dbReference type="EMBL" id="ODQ63807.1"/>
    </source>
</evidence>
<dbReference type="CDD" id="cd12398">
    <property type="entry name" value="RRM_CSTF2_RNA15_like"/>
    <property type="match status" value="1"/>
</dbReference>
<dbReference type="InterPro" id="IPR035979">
    <property type="entry name" value="RBD_domain_sf"/>
</dbReference>
<dbReference type="InterPro" id="IPR025742">
    <property type="entry name" value="CSTF2_hinge"/>
</dbReference>
<feature type="domain" description="RRM" evidence="4">
    <location>
        <begin position="6"/>
        <end position="84"/>
    </location>
</feature>
<dbReference type="GO" id="GO:0005847">
    <property type="term" value="C:mRNA cleavage and polyadenylation specificity factor complex"/>
    <property type="evidence" value="ECO:0007669"/>
    <property type="project" value="TreeGrafter"/>
</dbReference>
<dbReference type="InterPro" id="IPR026896">
    <property type="entry name" value="CSTF_C"/>
</dbReference>
<dbReference type="PANTHER" id="PTHR45735">
    <property type="entry name" value="CLEAVAGE STIMULATION FACTOR SUBUNIT 2"/>
    <property type="match status" value="1"/>
</dbReference>
<dbReference type="AlphaFoldDB" id="A0A1E3PFZ8"/>
<dbReference type="Pfam" id="PF14327">
    <property type="entry name" value="CSTF2_hinge"/>
    <property type="match status" value="1"/>
</dbReference>
<dbReference type="PROSITE" id="PS50102">
    <property type="entry name" value="RRM"/>
    <property type="match status" value="1"/>
</dbReference>
<evidence type="ECO:0000256" key="2">
    <source>
        <dbReference type="ARBA" id="ARBA00023242"/>
    </source>
</evidence>
<dbReference type="Gene3D" id="1.10.20.70">
    <property type="entry name" value="Transcription termination and cleavage factor, C-terminal domain"/>
    <property type="match status" value="1"/>
</dbReference>
<comment type="subcellular location">
    <subcellularLocation>
        <location evidence="1">Nucleus</location>
    </subcellularLocation>
</comment>
<proteinExistence type="predicted"/>
<keyword evidence="2" id="KW-0539">Nucleus</keyword>
<dbReference type="SMART" id="SM00360">
    <property type="entry name" value="RRM"/>
    <property type="match status" value="1"/>
</dbReference>
<dbReference type="Pfam" id="PF14304">
    <property type="entry name" value="CSTF_C"/>
    <property type="match status" value="1"/>
</dbReference>
<dbReference type="Gene3D" id="3.30.70.330">
    <property type="match status" value="1"/>
</dbReference>
<reference evidence="5 6" key="1">
    <citation type="journal article" date="2016" name="Proc. Natl. Acad. Sci. U.S.A.">
        <title>Comparative genomics of biotechnologically important yeasts.</title>
        <authorList>
            <person name="Riley R."/>
            <person name="Haridas S."/>
            <person name="Wolfe K.H."/>
            <person name="Lopes M.R."/>
            <person name="Hittinger C.T."/>
            <person name="Goeker M."/>
            <person name="Salamov A.A."/>
            <person name="Wisecaver J.H."/>
            <person name="Long T.M."/>
            <person name="Calvey C.H."/>
            <person name="Aerts A.L."/>
            <person name="Barry K.W."/>
            <person name="Choi C."/>
            <person name="Clum A."/>
            <person name="Coughlan A.Y."/>
            <person name="Deshpande S."/>
            <person name="Douglass A.P."/>
            <person name="Hanson S.J."/>
            <person name="Klenk H.-P."/>
            <person name="LaButti K.M."/>
            <person name="Lapidus A."/>
            <person name="Lindquist E.A."/>
            <person name="Lipzen A.M."/>
            <person name="Meier-Kolthoff J.P."/>
            <person name="Ohm R.A."/>
            <person name="Otillar R.P."/>
            <person name="Pangilinan J.L."/>
            <person name="Peng Y."/>
            <person name="Rokas A."/>
            <person name="Rosa C.A."/>
            <person name="Scheuner C."/>
            <person name="Sibirny A.A."/>
            <person name="Slot J.C."/>
            <person name="Stielow J.B."/>
            <person name="Sun H."/>
            <person name="Kurtzman C.P."/>
            <person name="Blackwell M."/>
            <person name="Grigoriev I.V."/>
            <person name="Jeffries T.W."/>
        </authorList>
    </citation>
    <scope>NUCLEOTIDE SEQUENCE [LARGE SCALE GENOMIC DNA]</scope>
    <source>
        <strain evidence="5 6">DSM 6958</strain>
    </source>
</reference>